<protein>
    <submittedName>
        <fullName evidence="1">CRISPR-associated helicase/endonuclease Cas3</fullName>
    </submittedName>
</protein>
<organism evidence="1">
    <name type="scientific">Ligilactobacillus ruminis</name>
    <dbReference type="NCBI Taxonomy" id="1623"/>
    <lineage>
        <taxon>Bacteria</taxon>
        <taxon>Bacillati</taxon>
        <taxon>Bacillota</taxon>
        <taxon>Bacilli</taxon>
        <taxon>Lactobacillales</taxon>
        <taxon>Lactobacillaceae</taxon>
        <taxon>Ligilactobacillus</taxon>
    </lineage>
</organism>
<reference evidence="1" key="1">
    <citation type="journal article" date="2019" name="Nat. Med.">
        <title>A library of human gut bacterial isolates paired with longitudinal multiomics data enables mechanistic microbiome research.</title>
        <authorList>
            <person name="Poyet M."/>
            <person name="Groussin M."/>
            <person name="Gibbons S.M."/>
            <person name="Avila-Pacheco J."/>
            <person name="Jiang X."/>
            <person name="Kearney S.M."/>
            <person name="Perrotta A.R."/>
            <person name="Berdy B."/>
            <person name="Zhao S."/>
            <person name="Lieberman T.D."/>
            <person name="Swanson P.K."/>
            <person name="Smith M."/>
            <person name="Roesemann S."/>
            <person name="Alexander J.E."/>
            <person name="Rich S.A."/>
            <person name="Livny J."/>
            <person name="Vlamakis H."/>
            <person name="Clish C."/>
            <person name="Bullock K."/>
            <person name="Deik A."/>
            <person name="Scott J."/>
            <person name="Pierce K.A."/>
            <person name="Xavier R.J."/>
            <person name="Alm E.J."/>
        </authorList>
    </citation>
    <scope>NUCLEOTIDE SEQUENCE</scope>
    <source>
        <strain evidence="1">BIOML-A18</strain>
    </source>
</reference>
<keyword evidence="1" id="KW-0378">Hydrolase</keyword>
<feature type="non-terminal residue" evidence="1">
    <location>
        <position position="1"/>
    </location>
</feature>
<dbReference type="EMBL" id="WKOD01000058">
    <property type="protein sequence ID" value="MSA69491.1"/>
    <property type="molecule type" value="Genomic_DNA"/>
</dbReference>
<sequence>IHGGGRTVVHYGMYKLSKNAINNIDGYLSEEEKIDLINNVYTTKKIKESDVANDYIEEVKNTISYLESGADDAIDRRSVMKKFRDIDSIQCMPYSVYESNRMSIKDKISFLNDYYKGKNKSKDYLDKKIEYSNYLDQLTVAVPTYIVYEVENIYKVIEVGKRNIIILSKGFNYSFDKGLSLSKNIDDEDSNVW</sequence>
<keyword evidence="1" id="KW-0540">Nuclease</keyword>
<gene>
    <name evidence="1" type="ORF">GKC89_10615</name>
</gene>
<name>A0A6A8H651_9LACO</name>
<evidence type="ECO:0000313" key="1">
    <source>
        <dbReference type="EMBL" id="MSA69491.1"/>
    </source>
</evidence>
<dbReference type="AlphaFoldDB" id="A0A6A8H651"/>
<accession>A0A6A8H651</accession>
<proteinExistence type="predicted"/>
<keyword evidence="1" id="KW-0255">Endonuclease</keyword>
<dbReference type="GO" id="GO:0004519">
    <property type="term" value="F:endonuclease activity"/>
    <property type="evidence" value="ECO:0007669"/>
    <property type="project" value="UniProtKB-KW"/>
</dbReference>
<comment type="caution">
    <text evidence="1">The sequence shown here is derived from an EMBL/GenBank/DDBJ whole genome shotgun (WGS) entry which is preliminary data.</text>
</comment>